<name>I0R8P6_9FIRM</name>
<dbReference type="EMBL" id="AJGH01000059">
    <property type="protein sequence ID" value="EIC96054.1"/>
    <property type="molecule type" value="Genomic_DNA"/>
</dbReference>
<dbReference type="RefSeq" id="WP_008753764.1">
    <property type="nucleotide sequence ID" value="NZ_AJGH01000059.1"/>
</dbReference>
<gene>
    <name evidence="1" type="ORF">HMPREF9970_2470</name>
</gene>
<dbReference type="OrthoDB" id="573082at2"/>
<comment type="caution">
    <text evidence="1">The sequence shown here is derived from an EMBL/GenBank/DDBJ whole genome shotgun (WGS) entry which is preliminary data.</text>
</comment>
<organism evidence="1 2">
    <name type="scientific">Lachnoanaerobaculum saburreum F0468</name>
    <dbReference type="NCBI Taxonomy" id="1095750"/>
    <lineage>
        <taxon>Bacteria</taxon>
        <taxon>Bacillati</taxon>
        <taxon>Bacillota</taxon>
        <taxon>Clostridia</taxon>
        <taxon>Lachnospirales</taxon>
        <taxon>Lachnospiraceae</taxon>
        <taxon>Lachnoanaerobaculum</taxon>
    </lineage>
</organism>
<sequence length="117" mass="13721">MGFKVIAYEKENGEVPVENFLNSLEVKMRAKVFGMIGILQEKGNQLREPYSKHLDDGIFELRCKLGNNITRVLYFFFYEGEIILTNGFVKKTNKTPREEIKLAKDRRKDYIERIIGK</sequence>
<accession>I0R8P6</accession>
<dbReference type="InterPro" id="IPR009241">
    <property type="entry name" value="HigB-like"/>
</dbReference>
<proteinExistence type="predicted"/>
<dbReference type="Proteomes" id="UP000005039">
    <property type="component" value="Unassembled WGS sequence"/>
</dbReference>
<dbReference type="Pfam" id="PF05973">
    <property type="entry name" value="Gp49"/>
    <property type="match status" value="1"/>
</dbReference>
<reference evidence="1 2" key="1">
    <citation type="submission" date="2012-03" db="EMBL/GenBank/DDBJ databases">
        <authorList>
            <person name="Durkin A.S."/>
            <person name="McCorrison J."/>
            <person name="Torralba M."/>
            <person name="Gillis M."/>
            <person name="Methe B."/>
            <person name="Sutton G."/>
            <person name="Nelson K.E."/>
        </authorList>
    </citation>
    <scope>NUCLEOTIDE SEQUENCE [LARGE SCALE GENOMIC DNA]</scope>
    <source>
        <strain evidence="1 2">F0468</strain>
    </source>
</reference>
<dbReference type="AlphaFoldDB" id="I0R8P6"/>
<evidence type="ECO:0000313" key="2">
    <source>
        <dbReference type="Proteomes" id="UP000005039"/>
    </source>
</evidence>
<dbReference type="PATRIC" id="fig|1095750.3.peg.1190"/>
<dbReference type="eggNOG" id="COG4679">
    <property type="taxonomic scope" value="Bacteria"/>
</dbReference>
<keyword evidence="2" id="KW-1185">Reference proteome</keyword>
<evidence type="ECO:0000313" key="1">
    <source>
        <dbReference type="EMBL" id="EIC96054.1"/>
    </source>
</evidence>
<protein>
    <submittedName>
        <fullName evidence="1">Gp49-like PF05973 family protein</fullName>
    </submittedName>
</protein>